<dbReference type="GO" id="GO:0000271">
    <property type="term" value="P:polysaccharide biosynthetic process"/>
    <property type="evidence" value="ECO:0007669"/>
    <property type="project" value="TreeGrafter"/>
</dbReference>
<sequence>MSRFDRISTPIAGLIVVERQRRGDDRGFFSRFFCREALADFGGDGKIAQINHTLTQAAGTIRGLHFQQAPHDEAKFVSCLSGAVFDVAVDLRPDSATYLQWHGEVLSADNGRSMMIPGGFAHGFQTLTEDCELIYLHDKPYAPEAEGGLNPLDPGLAIAWPLPVSQMSPRDQALPLLPNRIVAARR</sequence>
<dbReference type="RefSeq" id="WP_034794218.1">
    <property type="nucleotide sequence ID" value="NZ_CAXURO020000001.1"/>
</dbReference>
<evidence type="ECO:0000256" key="9">
    <source>
        <dbReference type="PIRSR" id="PIRSR600888-3"/>
    </source>
</evidence>
<evidence type="ECO:0000313" key="12">
    <source>
        <dbReference type="Proteomes" id="UP001055460"/>
    </source>
</evidence>
<evidence type="ECO:0000256" key="1">
    <source>
        <dbReference type="ARBA" id="ARBA00001298"/>
    </source>
</evidence>
<keyword evidence="13" id="KW-1185">Reference proteome</keyword>
<proteinExistence type="predicted"/>
<dbReference type="Proteomes" id="UP001214094">
    <property type="component" value="Chromosome"/>
</dbReference>
<gene>
    <name evidence="10" type="ORF">NE863_13060</name>
    <name evidence="11" type="ORF">P4B07_12935</name>
</gene>
<dbReference type="PANTHER" id="PTHR21047:SF2">
    <property type="entry name" value="THYMIDINE DIPHOSPHO-4-KETO-RHAMNOSE 3,5-EPIMERASE"/>
    <property type="match status" value="1"/>
</dbReference>
<dbReference type="Pfam" id="PF00908">
    <property type="entry name" value="dTDP_sugar_isom"/>
    <property type="match status" value="1"/>
</dbReference>
<feature type="active site" description="Proton donor" evidence="8">
    <location>
        <position position="135"/>
    </location>
</feature>
<evidence type="ECO:0000313" key="11">
    <source>
        <dbReference type="EMBL" id="WFP89472.1"/>
    </source>
</evidence>
<reference evidence="11 13" key="2">
    <citation type="submission" date="2023-03" db="EMBL/GenBank/DDBJ databases">
        <title>Comparative genome and transcriptome analysis combination mining strategies for increasing vitamin B12 production of Ensifer adhaerens strain.</title>
        <authorList>
            <person name="Yongheng L."/>
        </authorList>
    </citation>
    <scope>NUCLEOTIDE SEQUENCE [LARGE SCALE GENOMIC DNA]</scope>
    <source>
        <strain evidence="11 13">Casida A-T305</strain>
    </source>
</reference>
<dbReference type="GO" id="GO:0005829">
    <property type="term" value="C:cytosol"/>
    <property type="evidence" value="ECO:0007669"/>
    <property type="project" value="TreeGrafter"/>
</dbReference>
<dbReference type="EC" id="5.1.3.13" evidence="3"/>
<evidence type="ECO:0000256" key="4">
    <source>
        <dbReference type="ARBA" id="ARBA00019595"/>
    </source>
</evidence>
<evidence type="ECO:0000256" key="2">
    <source>
        <dbReference type="ARBA" id="ARBA00001997"/>
    </source>
</evidence>
<evidence type="ECO:0000313" key="13">
    <source>
        <dbReference type="Proteomes" id="UP001214094"/>
    </source>
</evidence>
<dbReference type="GeneID" id="29519904"/>
<dbReference type="Gene3D" id="2.60.120.10">
    <property type="entry name" value="Jelly Rolls"/>
    <property type="match status" value="1"/>
</dbReference>
<dbReference type="InterPro" id="IPR000888">
    <property type="entry name" value="RmlC-like"/>
</dbReference>
<evidence type="ECO:0000313" key="10">
    <source>
        <dbReference type="EMBL" id="USJ22239.1"/>
    </source>
</evidence>
<evidence type="ECO:0000256" key="6">
    <source>
        <dbReference type="ARBA" id="ARBA00031424"/>
    </source>
</evidence>
<dbReference type="PANTHER" id="PTHR21047">
    <property type="entry name" value="DTDP-6-DEOXY-D-GLUCOSE-3,5 EPIMERASE"/>
    <property type="match status" value="1"/>
</dbReference>
<evidence type="ECO:0000256" key="7">
    <source>
        <dbReference type="ARBA" id="ARBA00033311"/>
    </source>
</evidence>
<dbReference type="EMBL" id="CP121308">
    <property type="protein sequence ID" value="WFP89472.1"/>
    <property type="molecule type" value="Genomic_DNA"/>
</dbReference>
<reference evidence="10" key="1">
    <citation type="submission" date="2022-06" db="EMBL/GenBank/DDBJ databases">
        <title>Physiological and biochemical characterization and genomic elucidation of a strain of the genus Ensifer adhaerens M8 that combines arsenic oxidation and chromium reduction.</title>
        <authorList>
            <person name="Li X."/>
            <person name="Yu c."/>
        </authorList>
    </citation>
    <scope>NUCLEOTIDE SEQUENCE</scope>
    <source>
        <strain evidence="10">M8</strain>
    </source>
</reference>
<dbReference type="OrthoDB" id="9800680at2"/>
<comment type="function">
    <text evidence="2">Catalyzes the epimerization of the C3' and C5'positions of dTDP-6-deoxy-D-xylo-4-hexulose, forming dTDP-6-deoxy-L-lyxo-4-hexulose.</text>
</comment>
<feature type="active site" description="Proton acceptor" evidence="8">
    <location>
        <position position="65"/>
    </location>
</feature>
<comment type="catalytic activity">
    <reaction evidence="1">
        <text>dTDP-4-dehydro-6-deoxy-alpha-D-glucose = dTDP-4-dehydro-beta-L-rhamnose</text>
        <dbReference type="Rhea" id="RHEA:16969"/>
        <dbReference type="ChEBI" id="CHEBI:57649"/>
        <dbReference type="ChEBI" id="CHEBI:62830"/>
        <dbReference type="EC" id="5.1.3.13"/>
    </reaction>
</comment>
<dbReference type="GO" id="GO:0008830">
    <property type="term" value="F:dTDP-4-dehydrorhamnose 3,5-epimerase activity"/>
    <property type="evidence" value="ECO:0007669"/>
    <property type="project" value="UniProtKB-EC"/>
</dbReference>
<feature type="site" description="Participates in a stacking interaction with the thymidine ring of dTDP-4-oxo-6-deoxyglucose" evidence="9">
    <location>
        <position position="141"/>
    </location>
</feature>
<evidence type="ECO:0000256" key="5">
    <source>
        <dbReference type="ARBA" id="ARBA00029758"/>
    </source>
</evidence>
<dbReference type="SUPFAM" id="SSF51182">
    <property type="entry name" value="RmlC-like cupins"/>
    <property type="match status" value="1"/>
</dbReference>
<evidence type="ECO:0000256" key="8">
    <source>
        <dbReference type="PIRSR" id="PIRSR600888-1"/>
    </source>
</evidence>
<accession>A0A9Q9D8Q0</accession>
<evidence type="ECO:0000256" key="3">
    <source>
        <dbReference type="ARBA" id="ARBA00012098"/>
    </source>
</evidence>
<dbReference type="Proteomes" id="UP001055460">
    <property type="component" value="Chromosome"/>
</dbReference>
<organism evidence="10 12">
    <name type="scientific">Ensifer adhaerens</name>
    <name type="common">Sinorhizobium morelense</name>
    <dbReference type="NCBI Taxonomy" id="106592"/>
    <lineage>
        <taxon>Bacteria</taxon>
        <taxon>Pseudomonadati</taxon>
        <taxon>Pseudomonadota</taxon>
        <taxon>Alphaproteobacteria</taxon>
        <taxon>Hyphomicrobiales</taxon>
        <taxon>Rhizobiaceae</taxon>
        <taxon>Sinorhizobium/Ensifer group</taxon>
        <taxon>Ensifer</taxon>
    </lineage>
</organism>
<dbReference type="InterPro" id="IPR014710">
    <property type="entry name" value="RmlC-like_jellyroll"/>
</dbReference>
<name>A0A9Q9D8Q0_ENSAD</name>
<protein>
    <recommendedName>
        <fullName evidence="4">dTDP-4-dehydrorhamnose 3,5-epimerase</fullName>
        <ecNumber evidence="3">5.1.3.13</ecNumber>
    </recommendedName>
    <alternativeName>
        <fullName evidence="6">Thymidine diphospho-4-keto-rhamnose 3,5-epimerase</fullName>
    </alternativeName>
    <alternativeName>
        <fullName evidence="5">dTDP-4-keto-6-deoxyglucose 3,5-epimerase</fullName>
    </alternativeName>
    <alternativeName>
        <fullName evidence="7">dTDP-6-deoxy-D-xylo-4-hexulose 3,5-epimerase</fullName>
    </alternativeName>
</protein>
<dbReference type="CDD" id="cd00438">
    <property type="entry name" value="cupin_RmlC"/>
    <property type="match status" value="1"/>
</dbReference>
<dbReference type="AlphaFoldDB" id="A0A9Q9D8Q0"/>
<dbReference type="GO" id="GO:0019305">
    <property type="term" value="P:dTDP-rhamnose biosynthetic process"/>
    <property type="evidence" value="ECO:0007669"/>
    <property type="project" value="TreeGrafter"/>
</dbReference>
<dbReference type="EMBL" id="CP098807">
    <property type="protein sequence ID" value="USJ22239.1"/>
    <property type="molecule type" value="Genomic_DNA"/>
</dbReference>
<dbReference type="InterPro" id="IPR011051">
    <property type="entry name" value="RmlC_Cupin_sf"/>
</dbReference>
<dbReference type="KEGG" id="eah:FA04_12735"/>